<dbReference type="EMBL" id="SGIM01000004">
    <property type="protein sequence ID" value="RZF53686.1"/>
    <property type="molecule type" value="Genomic_DNA"/>
</dbReference>
<evidence type="ECO:0000313" key="1">
    <source>
        <dbReference type="EMBL" id="RZF53686.1"/>
    </source>
</evidence>
<sequence length="409" mass="43993">MTNNVLTHDVVAKEAAAMLIEESVFVKSINRGREQEFNKDKAGYKVGSQVRIKIPPIPIVTEGKEYNSDDADLNAQEETRILKVDTQKHVSLQFGAAEQTLNLTQFKERFLRPAIQSLATSIDADLLKRAIVTVNNATLIGGSEVSPLAPFGRAREQLARSLTPSAGRIALLSSEFTNGIVDSSGTLFNPNAEIAKQYKEGYVGRARGFDFVESEHIYRQENGLTTGITVSGAGQTGGNLTVGGLTNGDVIKAGQVFTLDEVEMLHPLTRKSYGKPMQFVVLEDVTAGGATATLKIYPEITPDMIGSDKQANANVSASPASGVALVFVGGDDDVIDQALCYTKDAFSAAFAPLKVLAGCEGYTFNTETMALRVQTGGNWVSDYEGTRIDVLYGFETIRGNHAARVGRID</sequence>
<protein>
    <recommendedName>
        <fullName evidence="3">P22 coat-protein 5 family protein</fullName>
    </recommendedName>
</protein>
<reference evidence="1 2" key="1">
    <citation type="submission" date="2019-02" db="EMBL/GenBank/DDBJ databases">
        <title>The draft genome of Acinetobacter halotolerans strain JCM 31009.</title>
        <authorList>
            <person name="Qin J."/>
            <person name="Feng Y."/>
            <person name="Nemec A."/>
            <person name="Zong Z."/>
        </authorList>
    </citation>
    <scope>NUCLEOTIDE SEQUENCE [LARGE SCALE GENOMIC DNA]</scope>
    <source>
        <strain evidence="1 2">JCM 31009</strain>
    </source>
</reference>
<dbReference type="Proteomes" id="UP000292110">
    <property type="component" value="Unassembled WGS sequence"/>
</dbReference>
<evidence type="ECO:0008006" key="3">
    <source>
        <dbReference type="Google" id="ProtNLM"/>
    </source>
</evidence>
<dbReference type="RefSeq" id="WP_130161756.1">
    <property type="nucleotide sequence ID" value="NZ_SGIM01000004.1"/>
</dbReference>
<evidence type="ECO:0000313" key="2">
    <source>
        <dbReference type="Proteomes" id="UP000292110"/>
    </source>
</evidence>
<accession>A0A4Q6XA20</accession>
<dbReference type="AlphaFoldDB" id="A0A4Q6XA20"/>
<dbReference type="Pfam" id="PF11651">
    <property type="entry name" value="P22_CoatProtein"/>
    <property type="match status" value="1"/>
</dbReference>
<gene>
    <name evidence="1" type="ORF">EXE30_06840</name>
</gene>
<keyword evidence="2" id="KW-1185">Reference proteome</keyword>
<organism evidence="1 2">
    <name type="scientific">Acinetobacter halotolerans</name>
    <dbReference type="NCBI Taxonomy" id="1752076"/>
    <lineage>
        <taxon>Bacteria</taxon>
        <taxon>Pseudomonadati</taxon>
        <taxon>Pseudomonadota</taxon>
        <taxon>Gammaproteobacteria</taxon>
        <taxon>Moraxellales</taxon>
        <taxon>Moraxellaceae</taxon>
        <taxon>Acinetobacter</taxon>
    </lineage>
</organism>
<comment type="caution">
    <text evidence="1">The sequence shown here is derived from an EMBL/GenBank/DDBJ whole genome shotgun (WGS) entry which is preliminary data.</text>
</comment>
<dbReference type="InterPro" id="IPR024659">
    <property type="entry name" value="Phage_coat_Gp5"/>
</dbReference>
<proteinExistence type="predicted"/>
<dbReference type="Gene3D" id="2.40.30.240">
    <property type="match status" value="1"/>
</dbReference>
<name>A0A4Q6XA20_9GAMM</name>